<gene>
    <name evidence="7" type="ORF">DDT56_09930</name>
</gene>
<dbReference type="EMBL" id="QDKH01000009">
    <property type="protein sequence ID" value="PWC16385.1"/>
    <property type="molecule type" value="Genomic_DNA"/>
</dbReference>
<dbReference type="SUPFAM" id="SSF51905">
    <property type="entry name" value="FAD/NAD(P)-binding domain"/>
    <property type="match status" value="1"/>
</dbReference>
<sequence>MKHAFSIRTLLAALIAALLSFPVYADKVYDTDIVVVGGGGTGLAAGVQAKMLGAEVIILEKQAIAGGSANYAEGIFAAESTMQKRQGIDVSRKFAFHAIMNYSHWRANAPLVSAIVLKSAETLEWLQQFGVNYEFIGVGAFGGPLTWHVVGELEINGKRYNHGSAVMAALNQKFRDLGGTILLQTPGKKLIKKDNRIVGVEGVNKDGEKVIVNAKAVIIGTGGYGNNKEMLKKYARFPDVIMVGQAGKDGEGIQMAWEAGAGEEGAEIMIPYRPGLPDFSTTSHLIAAAVQPYLYVDPNGRRYTDEHNISEWPFSGNALERIGGVAYSIYDEQTRQLFLNDGIQMALGEWVIYGTKLDKLDEEFNKELAKNNGNVFKCNTIDEVAQKIGADPKVLKETIANNNKAAAIHKDEQFFKNADFLRPVEKGPFYVTKLQPRALGTFGGIRINEKTEVVTAQGKTIPGLYAGGLDAGGMYGDSYGLEMGGASFAFALNAGRIAAENAVKYIK</sequence>
<keyword evidence="2" id="KW-0285">Flavoprotein</keyword>
<evidence type="ECO:0000256" key="4">
    <source>
        <dbReference type="ARBA" id="ARBA00023002"/>
    </source>
</evidence>
<evidence type="ECO:0000256" key="5">
    <source>
        <dbReference type="SAM" id="SignalP"/>
    </source>
</evidence>
<accession>A0A2U1U404</accession>
<comment type="caution">
    <text evidence="7">The sequence shown here is derived from an EMBL/GenBank/DDBJ whole genome shotgun (WGS) entry which is preliminary data.</text>
</comment>
<feature type="chain" id="PRO_5015787426" evidence="5">
    <location>
        <begin position="26"/>
        <end position="507"/>
    </location>
</feature>
<feature type="signal peptide" evidence="5">
    <location>
        <begin position="1"/>
        <end position="25"/>
    </location>
</feature>
<organism evidence="7 8">
    <name type="scientific">Brenneria corticis</name>
    <dbReference type="NCBI Taxonomy" id="2173106"/>
    <lineage>
        <taxon>Bacteria</taxon>
        <taxon>Pseudomonadati</taxon>
        <taxon>Pseudomonadota</taxon>
        <taxon>Gammaproteobacteria</taxon>
        <taxon>Enterobacterales</taxon>
        <taxon>Pectobacteriaceae</taxon>
        <taxon>Brenneria</taxon>
    </lineage>
</organism>
<comment type="cofactor">
    <cofactor evidence="1">
        <name>FAD</name>
        <dbReference type="ChEBI" id="CHEBI:57692"/>
    </cofactor>
</comment>
<dbReference type="Gene3D" id="3.90.700.10">
    <property type="entry name" value="Succinate dehydrogenase/fumarate reductase flavoprotein, catalytic domain"/>
    <property type="match status" value="1"/>
</dbReference>
<evidence type="ECO:0000256" key="1">
    <source>
        <dbReference type="ARBA" id="ARBA00001974"/>
    </source>
</evidence>
<keyword evidence="4" id="KW-0560">Oxidoreductase</keyword>
<dbReference type="InterPro" id="IPR050315">
    <property type="entry name" value="FAD-oxidoreductase_2"/>
</dbReference>
<dbReference type="RefSeq" id="WP_136166280.1">
    <property type="nucleotide sequence ID" value="NZ_KZ819077.1"/>
</dbReference>
<keyword evidence="8" id="KW-1185">Reference proteome</keyword>
<dbReference type="InterPro" id="IPR003953">
    <property type="entry name" value="FAD-dep_OxRdtase_2_FAD-bd"/>
</dbReference>
<proteinExistence type="predicted"/>
<dbReference type="Gene3D" id="3.50.50.60">
    <property type="entry name" value="FAD/NAD(P)-binding domain"/>
    <property type="match status" value="2"/>
</dbReference>
<evidence type="ECO:0000313" key="7">
    <source>
        <dbReference type="EMBL" id="PWC16385.1"/>
    </source>
</evidence>
<dbReference type="InterPro" id="IPR027477">
    <property type="entry name" value="Succ_DH/fumarate_Rdtase_cat_sf"/>
</dbReference>
<evidence type="ECO:0000256" key="2">
    <source>
        <dbReference type="ARBA" id="ARBA00022630"/>
    </source>
</evidence>
<dbReference type="AlphaFoldDB" id="A0A2U1U404"/>
<keyword evidence="5" id="KW-0732">Signal</keyword>
<feature type="domain" description="FAD-dependent oxidoreductase 2 FAD-binding" evidence="6">
    <location>
        <begin position="32"/>
        <end position="476"/>
    </location>
</feature>
<dbReference type="PANTHER" id="PTHR43400:SF7">
    <property type="entry name" value="FAD-DEPENDENT OXIDOREDUCTASE 2 FAD BINDING DOMAIN-CONTAINING PROTEIN"/>
    <property type="match status" value="1"/>
</dbReference>
<dbReference type="InterPro" id="IPR036188">
    <property type="entry name" value="FAD/NAD-bd_sf"/>
</dbReference>
<dbReference type="GO" id="GO:0016491">
    <property type="term" value="F:oxidoreductase activity"/>
    <property type="evidence" value="ECO:0007669"/>
    <property type="project" value="UniProtKB-KW"/>
</dbReference>
<dbReference type="PANTHER" id="PTHR43400">
    <property type="entry name" value="FUMARATE REDUCTASE"/>
    <property type="match status" value="1"/>
</dbReference>
<evidence type="ECO:0000313" key="8">
    <source>
        <dbReference type="Proteomes" id="UP000296159"/>
    </source>
</evidence>
<reference evidence="7 8" key="1">
    <citation type="submission" date="2018-04" db="EMBL/GenBank/DDBJ databases">
        <title>Brenneria corticis sp.nov.</title>
        <authorList>
            <person name="Li Y."/>
        </authorList>
    </citation>
    <scope>NUCLEOTIDE SEQUENCE [LARGE SCALE GENOMIC DNA]</scope>
    <source>
        <strain evidence="7 8">CFCC 11842</strain>
    </source>
</reference>
<keyword evidence="3" id="KW-0274">FAD</keyword>
<dbReference type="SUPFAM" id="SSF56425">
    <property type="entry name" value="Succinate dehydrogenase/fumarate reductase flavoprotein, catalytic domain"/>
    <property type="match status" value="1"/>
</dbReference>
<evidence type="ECO:0000256" key="3">
    <source>
        <dbReference type="ARBA" id="ARBA00022827"/>
    </source>
</evidence>
<protein>
    <submittedName>
        <fullName evidence="7">FAD-binding dehydrogenase</fullName>
    </submittedName>
</protein>
<dbReference type="Proteomes" id="UP000296159">
    <property type="component" value="Unassembled WGS sequence"/>
</dbReference>
<evidence type="ECO:0000259" key="6">
    <source>
        <dbReference type="Pfam" id="PF00890"/>
    </source>
</evidence>
<dbReference type="Pfam" id="PF00890">
    <property type="entry name" value="FAD_binding_2"/>
    <property type="match status" value="1"/>
</dbReference>
<name>A0A2U1U404_9GAMM</name>